<organism evidence="8 9">
    <name type="scientific">Paraflavitalea soli</name>
    <dbReference type="NCBI Taxonomy" id="2315862"/>
    <lineage>
        <taxon>Bacteria</taxon>
        <taxon>Pseudomonadati</taxon>
        <taxon>Bacteroidota</taxon>
        <taxon>Chitinophagia</taxon>
        <taxon>Chitinophagales</taxon>
        <taxon>Chitinophagaceae</taxon>
        <taxon>Paraflavitalea</taxon>
    </lineage>
</organism>
<dbReference type="SUPFAM" id="SSF48452">
    <property type="entry name" value="TPR-like"/>
    <property type="match status" value="1"/>
</dbReference>
<dbReference type="InterPro" id="IPR033985">
    <property type="entry name" value="SusD-like_N"/>
</dbReference>
<keyword evidence="9" id="KW-1185">Reference proteome</keyword>
<accession>A0A3B7MMR7</accession>
<evidence type="ECO:0000256" key="1">
    <source>
        <dbReference type="ARBA" id="ARBA00004442"/>
    </source>
</evidence>
<evidence type="ECO:0000256" key="3">
    <source>
        <dbReference type="ARBA" id="ARBA00022729"/>
    </source>
</evidence>
<keyword evidence="3" id="KW-0732">Signal</keyword>
<dbReference type="Proteomes" id="UP000263900">
    <property type="component" value="Chromosome"/>
</dbReference>
<proteinExistence type="inferred from homology"/>
<dbReference type="Gene3D" id="1.25.40.390">
    <property type="match status" value="1"/>
</dbReference>
<dbReference type="Pfam" id="PF14322">
    <property type="entry name" value="SusD-like_3"/>
    <property type="match status" value="1"/>
</dbReference>
<evidence type="ECO:0000256" key="4">
    <source>
        <dbReference type="ARBA" id="ARBA00023136"/>
    </source>
</evidence>
<dbReference type="OrthoDB" id="1035036at2"/>
<protein>
    <submittedName>
        <fullName evidence="8">RagB/SusD family nutrient uptake outer membrane protein</fullName>
    </submittedName>
</protein>
<dbReference type="RefSeq" id="WP_119048753.1">
    <property type="nucleotide sequence ID" value="NZ_CP032157.1"/>
</dbReference>
<dbReference type="AlphaFoldDB" id="A0A3B7MMR7"/>
<keyword evidence="5" id="KW-0998">Cell outer membrane</keyword>
<name>A0A3B7MMR7_9BACT</name>
<feature type="domain" description="RagB/SusD" evidence="6">
    <location>
        <begin position="376"/>
        <end position="508"/>
    </location>
</feature>
<dbReference type="KEGG" id="pseg:D3H65_02545"/>
<reference evidence="8 9" key="1">
    <citation type="submission" date="2018-09" db="EMBL/GenBank/DDBJ databases">
        <title>Genome sequencing of strain 6GH32-13.</title>
        <authorList>
            <person name="Weon H.-Y."/>
            <person name="Heo J."/>
            <person name="Kwon S.-W."/>
        </authorList>
    </citation>
    <scope>NUCLEOTIDE SEQUENCE [LARGE SCALE GENOMIC DNA]</scope>
    <source>
        <strain evidence="8 9">5GH32-13</strain>
    </source>
</reference>
<keyword evidence="4" id="KW-0472">Membrane</keyword>
<evidence type="ECO:0000256" key="2">
    <source>
        <dbReference type="ARBA" id="ARBA00006275"/>
    </source>
</evidence>
<dbReference type="PROSITE" id="PS51257">
    <property type="entry name" value="PROKAR_LIPOPROTEIN"/>
    <property type="match status" value="1"/>
</dbReference>
<gene>
    <name evidence="8" type="ORF">D3H65_02545</name>
</gene>
<evidence type="ECO:0000313" key="8">
    <source>
        <dbReference type="EMBL" id="AXY72915.1"/>
    </source>
</evidence>
<dbReference type="InterPro" id="IPR011990">
    <property type="entry name" value="TPR-like_helical_dom_sf"/>
</dbReference>
<evidence type="ECO:0000313" key="9">
    <source>
        <dbReference type="Proteomes" id="UP000263900"/>
    </source>
</evidence>
<evidence type="ECO:0000259" key="7">
    <source>
        <dbReference type="Pfam" id="PF14322"/>
    </source>
</evidence>
<evidence type="ECO:0000259" key="6">
    <source>
        <dbReference type="Pfam" id="PF07980"/>
    </source>
</evidence>
<evidence type="ECO:0000256" key="5">
    <source>
        <dbReference type="ARBA" id="ARBA00023237"/>
    </source>
</evidence>
<dbReference type="Pfam" id="PF07980">
    <property type="entry name" value="SusD_RagB"/>
    <property type="match status" value="1"/>
</dbReference>
<dbReference type="EMBL" id="CP032157">
    <property type="protein sequence ID" value="AXY72915.1"/>
    <property type="molecule type" value="Genomic_DNA"/>
</dbReference>
<comment type="similarity">
    <text evidence="2">Belongs to the SusD family.</text>
</comment>
<dbReference type="InterPro" id="IPR012944">
    <property type="entry name" value="SusD_RagB_dom"/>
</dbReference>
<sequence>MHNKRIYIPVLLLLVMMTGSCKKFLTQNPLAEVAESQFFKSKYDVDASISGMYRLFQDQMVGDAQYKDRYHIWGEHRSDNFERFLSYTTNQVNEITLNGLTPDNEFASWTGLYSVIARANVNIKKVAGAAAFDSRVTKEVIDKAQAESYAMRAMAYFYIVRVWGAAPVWTEPFESLSDSSMRSREPASKIIDEVIIKDLEKAYALTLKAQTPTVWYMGEGAICALMADVYMWKKDYPNAIIWIQNLFKAKAPTGKVYGGNLVTDLQPTATWKNMFTAPASSIESIWTLDWTFAASGCACMSISYTPNNKQYIIGLEMWQNWFLPYQNTLPLPDIRVRQTHDVWQNNRDKFIKYYASPANPTASYTFPATPEEIPAYVTMYRLGDMYLLYAEALNGNNDLAGALKYLNFIRKRAGVPEYVAGDPLVATKEAMEDAILQERQYELYGEGKRWFDLVRTNHVQKVMDPVLKRRQLAAGSDQVGFPDLRKVLWPLNRSVLNANKKLVQNPSYAD</sequence>
<dbReference type="GO" id="GO:0009279">
    <property type="term" value="C:cell outer membrane"/>
    <property type="evidence" value="ECO:0007669"/>
    <property type="project" value="UniProtKB-SubCell"/>
</dbReference>
<feature type="domain" description="SusD-like N-terminal" evidence="7">
    <location>
        <begin position="39"/>
        <end position="206"/>
    </location>
</feature>
<comment type="subcellular location">
    <subcellularLocation>
        <location evidence="1">Cell outer membrane</location>
    </subcellularLocation>
</comment>